<accession>A0ABT3G3V9</accession>
<dbReference type="Proteomes" id="UP001165653">
    <property type="component" value="Unassembled WGS sequence"/>
</dbReference>
<dbReference type="Pfam" id="PF00149">
    <property type="entry name" value="Metallophos"/>
    <property type="match status" value="1"/>
</dbReference>
<dbReference type="SUPFAM" id="SSF55816">
    <property type="entry name" value="5'-nucleotidase (syn. UDP-sugar hydrolase), C-terminal domain"/>
    <property type="match status" value="1"/>
</dbReference>
<name>A0ABT3G3V9_9BACT</name>
<evidence type="ECO:0000313" key="3">
    <source>
        <dbReference type="EMBL" id="MCW1914526.1"/>
    </source>
</evidence>
<dbReference type="RefSeq" id="WP_264514058.1">
    <property type="nucleotide sequence ID" value="NZ_JAPDDR010000006.1"/>
</dbReference>
<keyword evidence="1" id="KW-0547">Nucleotide-binding</keyword>
<feature type="domain" description="Calcineurin-like phosphoesterase" evidence="2">
    <location>
        <begin position="40"/>
        <end position="262"/>
    </location>
</feature>
<dbReference type="PANTHER" id="PTHR11575:SF24">
    <property type="entry name" value="5'-NUCLEOTIDASE"/>
    <property type="match status" value="1"/>
</dbReference>
<dbReference type="InterPro" id="IPR006179">
    <property type="entry name" value="5_nucleotidase/apyrase"/>
</dbReference>
<dbReference type="PANTHER" id="PTHR11575">
    <property type="entry name" value="5'-NUCLEOTIDASE-RELATED"/>
    <property type="match status" value="1"/>
</dbReference>
<dbReference type="PROSITE" id="PS51318">
    <property type="entry name" value="TAT"/>
    <property type="match status" value="1"/>
</dbReference>
<keyword evidence="4" id="KW-1185">Reference proteome</keyword>
<proteinExistence type="inferred from homology"/>
<sequence length="504" mass="55787">MKDSCFAPVSRRRFLAAGGAFFGATLAGRAAAERRGKTVSIFHTTDLHGHILPTHTYEGLGDVGGFARCATQIKRWRKEFPDSLLVDIGDVYQGTPVGLNTGGKIMIELFNKLEYDAWALGNHDFDWGRPNLEEVLVASKSPVLTGNISIDGNLSGSAPGPWEKVKPWIVKEVGGFRIGLVGIVTPGLPYWLTPDTLGGVEVLNPVESLRQSLEEIKAEKPDAIVVLGHLGFRFQDDFANPVRQMLTEVEGVDVLLAGHTHQDQPSWMSGRVLCTQANYFGIHCGRVDLTFDKESRKLIERRAFTVLMDSRFELDKEVMEIAKPELAKADQDMKRKVCTVKAEIPAAGVAPLFCQAFATALEKAGSPVEGVFHGTFGKDPILPGEKTVADCWELLPYENGMVVAELTPAELVTIVSEDRGQRLLWPFEIELSPSGETKKFLFQGQPVDPARRYRIGFNSYDGQSGGQRLLRLNEILMKPESRRREVPVATRQALIDYLLEKKEI</sequence>
<dbReference type="EMBL" id="JAPDDR010000006">
    <property type="protein sequence ID" value="MCW1914526.1"/>
    <property type="molecule type" value="Genomic_DNA"/>
</dbReference>
<dbReference type="Gene3D" id="3.60.21.10">
    <property type="match status" value="1"/>
</dbReference>
<comment type="similarity">
    <text evidence="1">Belongs to the 5'-nucleotidase family.</text>
</comment>
<dbReference type="Gene3D" id="3.90.780.10">
    <property type="entry name" value="5'-Nucleotidase, C-terminal domain"/>
    <property type="match status" value="1"/>
</dbReference>
<protein>
    <submittedName>
        <fullName evidence="3">Bifunctional metallophosphatase/5'-nucleotidase</fullName>
    </submittedName>
</protein>
<dbReference type="InterPro" id="IPR006311">
    <property type="entry name" value="TAT_signal"/>
</dbReference>
<dbReference type="CDD" id="cd00845">
    <property type="entry name" value="MPP_UshA_N_like"/>
    <property type="match status" value="1"/>
</dbReference>
<dbReference type="PRINTS" id="PR01607">
    <property type="entry name" value="APYRASEFAMLY"/>
</dbReference>
<dbReference type="InterPro" id="IPR004843">
    <property type="entry name" value="Calcineurin-like_PHP"/>
</dbReference>
<reference evidence="3" key="1">
    <citation type="submission" date="2022-10" db="EMBL/GenBank/DDBJ databases">
        <title>Luteolibacter sp. GHJ8, whole genome shotgun sequencing project.</title>
        <authorList>
            <person name="Zhao G."/>
            <person name="Shen L."/>
        </authorList>
    </citation>
    <scope>NUCLEOTIDE SEQUENCE</scope>
    <source>
        <strain evidence="3">GHJ8</strain>
    </source>
</reference>
<comment type="caution">
    <text evidence="3">The sequence shown here is derived from an EMBL/GenBank/DDBJ whole genome shotgun (WGS) entry which is preliminary data.</text>
</comment>
<evidence type="ECO:0000259" key="2">
    <source>
        <dbReference type="Pfam" id="PF00149"/>
    </source>
</evidence>
<dbReference type="InterPro" id="IPR036907">
    <property type="entry name" value="5'-Nucleotdase_C_sf"/>
</dbReference>
<dbReference type="SUPFAM" id="SSF56300">
    <property type="entry name" value="Metallo-dependent phosphatases"/>
    <property type="match status" value="1"/>
</dbReference>
<evidence type="ECO:0000313" key="4">
    <source>
        <dbReference type="Proteomes" id="UP001165653"/>
    </source>
</evidence>
<evidence type="ECO:0000256" key="1">
    <source>
        <dbReference type="RuleBase" id="RU362119"/>
    </source>
</evidence>
<gene>
    <name evidence="3" type="ORF">OJ996_13135</name>
</gene>
<dbReference type="InterPro" id="IPR029052">
    <property type="entry name" value="Metallo-depent_PP-like"/>
</dbReference>
<keyword evidence="1" id="KW-0378">Hydrolase</keyword>
<organism evidence="3 4">
    <name type="scientific">Luteolibacter rhizosphaerae</name>
    <dbReference type="NCBI Taxonomy" id="2989719"/>
    <lineage>
        <taxon>Bacteria</taxon>
        <taxon>Pseudomonadati</taxon>
        <taxon>Verrucomicrobiota</taxon>
        <taxon>Verrucomicrobiia</taxon>
        <taxon>Verrucomicrobiales</taxon>
        <taxon>Verrucomicrobiaceae</taxon>
        <taxon>Luteolibacter</taxon>
    </lineage>
</organism>